<dbReference type="InterPro" id="IPR016181">
    <property type="entry name" value="Acyl_CoA_acyltransferase"/>
</dbReference>
<name>A0A212RLY2_9PROT</name>
<evidence type="ECO:0000313" key="2">
    <source>
        <dbReference type="EMBL" id="SNB73357.1"/>
    </source>
</evidence>
<accession>A0A212RLY2</accession>
<keyword evidence="2" id="KW-0808">Transferase</keyword>
<dbReference type="AlphaFoldDB" id="A0A212RLY2"/>
<dbReference type="SUPFAM" id="SSF55729">
    <property type="entry name" value="Acyl-CoA N-acyltransferases (Nat)"/>
    <property type="match status" value="1"/>
</dbReference>
<dbReference type="Pfam" id="PF00583">
    <property type="entry name" value="Acetyltransf_1"/>
    <property type="match status" value="1"/>
</dbReference>
<dbReference type="InterPro" id="IPR000182">
    <property type="entry name" value="GNAT_dom"/>
</dbReference>
<dbReference type="PROSITE" id="PS51186">
    <property type="entry name" value="GNAT"/>
    <property type="match status" value="1"/>
</dbReference>
<dbReference type="CDD" id="cd04301">
    <property type="entry name" value="NAT_SF"/>
    <property type="match status" value="1"/>
</dbReference>
<evidence type="ECO:0000313" key="3">
    <source>
        <dbReference type="Proteomes" id="UP000197065"/>
    </source>
</evidence>
<dbReference type="GO" id="GO:0016747">
    <property type="term" value="F:acyltransferase activity, transferring groups other than amino-acyl groups"/>
    <property type="evidence" value="ECO:0007669"/>
    <property type="project" value="InterPro"/>
</dbReference>
<sequence length="257" mass="27014">MLRDTPADQRMAAWIDIHVRLQSGCYVSGVDPGPDGSRLVWSETIADFGLNYVLGASDAAWVREAAARRNRAPVLLAADMAEARDLCLRFDGAPTAAVAWMVRSVEQVDADLGSASVETSREPAPGADFLAVMRQLSDNEALNRATADAYGPTLAAATSGPGVAVRHLLLRADGRPAACASVHAADGVAGLYNVGVAADLQRRGLGQAVTRAAIATAVSLGCATLFLQCLPGGHVERLYARLGFRRIARPLLIALRS</sequence>
<proteinExistence type="predicted"/>
<keyword evidence="3" id="KW-1185">Reference proteome</keyword>
<gene>
    <name evidence="2" type="ORF">SAMN07250955_110119</name>
</gene>
<organism evidence="2 3">
    <name type="scientific">Arboricoccus pini</name>
    <dbReference type="NCBI Taxonomy" id="1963835"/>
    <lineage>
        <taxon>Bacteria</taxon>
        <taxon>Pseudomonadati</taxon>
        <taxon>Pseudomonadota</taxon>
        <taxon>Alphaproteobacteria</taxon>
        <taxon>Geminicoccales</taxon>
        <taxon>Geminicoccaceae</taxon>
        <taxon>Arboricoccus</taxon>
    </lineage>
</organism>
<reference evidence="2 3" key="1">
    <citation type="submission" date="2017-06" db="EMBL/GenBank/DDBJ databases">
        <authorList>
            <person name="Kim H.J."/>
            <person name="Triplett B.A."/>
        </authorList>
    </citation>
    <scope>NUCLEOTIDE SEQUENCE [LARGE SCALE GENOMIC DNA]</scope>
    <source>
        <strain evidence="2 3">B29T1</strain>
    </source>
</reference>
<dbReference type="Proteomes" id="UP000197065">
    <property type="component" value="Unassembled WGS sequence"/>
</dbReference>
<feature type="domain" description="N-acetyltransferase" evidence="1">
    <location>
        <begin position="118"/>
        <end position="257"/>
    </location>
</feature>
<protein>
    <submittedName>
        <fullName evidence="2">Acetyltransferase (GNAT) family protein</fullName>
    </submittedName>
</protein>
<evidence type="ECO:0000259" key="1">
    <source>
        <dbReference type="PROSITE" id="PS51186"/>
    </source>
</evidence>
<dbReference type="EMBL" id="FYEH01000010">
    <property type="protein sequence ID" value="SNB73357.1"/>
    <property type="molecule type" value="Genomic_DNA"/>
</dbReference>
<dbReference type="OrthoDB" id="7985515at2"/>
<dbReference type="RefSeq" id="WP_088562192.1">
    <property type="nucleotide sequence ID" value="NZ_FYEH01000010.1"/>
</dbReference>
<dbReference type="Gene3D" id="3.40.630.30">
    <property type="match status" value="1"/>
</dbReference>